<evidence type="ECO:0000313" key="7">
    <source>
        <dbReference type="Proteomes" id="UP000003900"/>
    </source>
</evidence>
<keyword evidence="3" id="KW-0804">Transcription</keyword>
<keyword evidence="1" id="KW-0805">Transcription regulation</keyword>
<reference evidence="6 7" key="1">
    <citation type="journal article" date="2012" name="J. Bacteriol.">
        <title>Genome Sequence of the Pattern-Forming Social Bacterium Paenibacillus dendritiformis C454 Chiral Morphotype.</title>
        <authorList>
            <person name="Sirota-Madi A."/>
            <person name="Olender T."/>
            <person name="Helman Y."/>
            <person name="Brainis I."/>
            <person name="Finkelshtein A."/>
            <person name="Roth D."/>
            <person name="Hagai E."/>
            <person name="Leshkowitz D."/>
            <person name="Brodsky L."/>
            <person name="Galatenko V."/>
            <person name="Nikolaev V."/>
            <person name="Gutnick D.L."/>
            <person name="Lancet D."/>
            <person name="Ben-Jacob E."/>
        </authorList>
    </citation>
    <scope>NUCLEOTIDE SEQUENCE [LARGE SCALE GENOMIC DNA]</scope>
    <source>
        <strain evidence="6 7">C454</strain>
    </source>
</reference>
<dbReference type="PROSITE" id="PS50937">
    <property type="entry name" value="HTH_MERR_2"/>
    <property type="match status" value="1"/>
</dbReference>
<protein>
    <submittedName>
        <fullName evidence="6">Transcriptional regulator</fullName>
    </submittedName>
</protein>
<evidence type="ECO:0000313" key="6">
    <source>
        <dbReference type="EMBL" id="EHQ61592.1"/>
    </source>
</evidence>
<dbReference type="SUPFAM" id="SSF46955">
    <property type="entry name" value="Putative DNA-binding domain"/>
    <property type="match status" value="1"/>
</dbReference>
<keyword evidence="2" id="KW-0238">DNA-binding</keyword>
<accession>H3SH58</accession>
<gene>
    <name evidence="6" type="ORF">PDENDC454_14327</name>
</gene>
<name>H3SH58_9BACL</name>
<dbReference type="PRINTS" id="PR00040">
    <property type="entry name" value="HTHMERR"/>
</dbReference>
<dbReference type="Gene3D" id="1.10.1660.10">
    <property type="match status" value="1"/>
</dbReference>
<evidence type="ECO:0000259" key="5">
    <source>
        <dbReference type="PROSITE" id="PS50937"/>
    </source>
</evidence>
<dbReference type="PROSITE" id="PS00552">
    <property type="entry name" value="HTH_MERR_1"/>
    <property type="match status" value="1"/>
</dbReference>
<keyword evidence="4" id="KW-0175">Coiled coil</keyword>
<dbReference type="STRING" id="1131935.PDENDC454_14327"/>
<feature type="domain" description="HTH merR-type" evidence="5">
    <location>
        <begin position="1"/>
        <end position="71"/>
    </location>
</feature>
<dbReference type="GO" id="GO:0003700">
    <property type="term" value="F:DNA-binding transcription factor activity"/>
    <property type="evidence" value="ECO:0007669"/>
    <property type="project" value="InterPro"/>
</dbReference>
<dbReference type="GO" id="GO:0003677">
    <property type="term" value="F:DNA binding"/>
    <property type="evidence" value="ECO:0007669"/>
    <property type="project" value="UniProtKB-KW"/>
</dbReference>
<feature type="coiled-coil region" evidence="4">
    <location>
        <begin position="75"/>
        <end position="116"/>
    </location>
</feature>
<proteinExistence type="predicted"/>
<evidence type="ECO:0000256" key="2">
    <source>
        <dbReference type="ARBA" id="ARBA00023125"/>
    </source>
</evidence>
<evidence type="ECO:0000256" key="1">
    <source>
        <dbReference type="ARBA" id="ARBA00023015"/>
    </source>
</evidence>
<comment type="caution">
    <text evidence="6">The sequence shown here is derived from an EMBL/GenBank/DDBJ whole genome shotgun (WGS) entry which is preliminary data.</text>
</comment>
<organism evidence="6 7">
    <name type="scientific">Paenibacillus dendritiformis C454</name>
    <dbReference type="NCBI Taxonomy" id="1131935"/>
    <lineage>
        <taxon>Bacteria</taxon>
        <taxon>Bacillati</taxon>
        <taxon>Bacillota</taxon>
        <taxon>Bacilli</taxon>
        <taxon>Bacillales</taxon>
        <taxon>Paenibacillaceae</taxon>
        <taxon>Paenibacillus</taxon>
    </lineage>
</organism>
<dbReference type="Proteomes" id="UP000003900">
    <property type="component" value="Unassembled WGS sequence"/>
</dbReference>
<evidence type="ECO:0000256" key="4">
    <source>
        <dbReference type="SAM" id="Coils"/>
    </source>
</evidence>
<keyword evidence="7" id="KW-1185">Reference proteome</keyword>
<dbReference type="SMART" id="SM00422">
    <property type="entry name" value="HTH_MERR"/>
    <property type="match status" value="1"/>
</dbReference>
<dbReference type="OrthoDB" id="9791488at2"/>
<dbReference type="PANTHER" id="PTHR30204:SF94">
    <property type="entry name" value="HEAVY METAL-DEPENDENT TRANSCRIPTIONAL REGULATOR HI_0293-RELATED"/>
    <property type="match status" value="1"/>
</dbReference>
<dbReference type="InterPro" id="IPR009061">
    <property type="entry name" value="DNA-bd_dom_put_sf"/>
</dbReference>
<dbReference type="PANTHER" id="PTHR30204">
    <property type="entry name" value="REDOX-CYCLING DRUG-SENSING TRANSCRIPTIONAL ACTIVATOR SOXR"/>
    <property type="match status" value="1"/>
</dbReference>
<evidence type="ECO:0000256" key="3">
    <source>
        <dbReference type="ARBA" id="ARBA00023163"/>
    </source>
</evidence>
<dbReference type="InterPro" id="IPR047057">
    <property type="entry name" value="MerR_fam"/>
</dbReference>
<sequence>MRMTRSHLAKLTGLHKETIRYYELQGVLPAPERAANGYRVYTDKDRVRLKFIKDAKSLGYSLNEIKEVLQLLSTRMEANELREVVRDKIGQLEARIEALQKMKGLLSELLATAEEDIHQYLRTFRSDDDNQDLTL</sequence>
<dbReference type="RefSeq" id="WP_006677368.1">
    <property type="nucleotide sequence ID" value="NZ_AHKH01000034.1"/>
</dbReference>
<dbReference type="PATRIC" id="fig|1131935.3.peg.2972"/>
<dbReference type="AlphaFoldDB" id="H3SH58"/>
<dbReference type="EMBL" id="AHKH01000034">
    <property type="protein sequence ID" value="EHQ61592.1"/>
    <property type="molecule type" value="Genomic_DNA"/>
</dbReference>
<dbReference type="Pfam" id="PF13411">
    <property type="entry name" value="MerR_1"/>
    <property type="match status" value="1"/>
</dbReference>
<dbReference type="InterPro" id="IPR000551">
    <property type="entry name" value="MerR-type_HTH_dom"/>
</dbReference>